<dbReference type="InterPro" id="IPR001650">
    <property type="entry name" value="Helicase_C-like"/>
</dbReference>
<reference evidence="3" key="1">
    <citation type="journal article" date="2017" name="Nature">
        <title>The sunflower genome provides insights into oil metabolism, flowering and Asterid evolution.</title>
        <authorList>
            <person name="Badouin H."/>
            <person name="Gouzy J."/>
            <person name="Grassa C.J."/>
            <person name="Murat F."/>
            <person name="Staton S.E."/>
            <person name="Cottret L."/>
            <person name="Lelandais-Briere C."/>
            <person name="Owens G.L."/>
            <person name="Carrere S."/>
            <person name="Mayjonade B."/>
            <person name="Legrand L."/>
            <person name="Gill N."/>
            <person name="Kane N.C."/>
            <person name="Bowers J.E."/>
            <person name="Hubner S."/>
            <person name="Bellec A."/>
            <person name="Berard A."/>
            <person name="Berges H."/>
            <person name="Blanchet N."/>
            <person name="Boniface M.C."/>
            <person name="Brunel D."/>
            <person name="Catrice O."/>
            <person name="Chaidir N."/>
            <person name="Claudel C."/>
            <person name="Donnadieu C."/>
            <person name="Faraut T."/>
            <person name="Fievet G."/>
            <person name="Helmstetter N."/>
            <person name="King M."/>
            <person name="Knapp S.J."/>
            <person name="Lai Z."/>
            <person name="Le Paslier M.C."/>
            <person name="Lippi Y."/>
            <person name="Lorenzon L."/>
            <person name="Mandel J.R."/>
            <person name="Marage G."/>
            <person name="Marchand G."/>
            <person name="Marquand E."/>
            <person name="Bret-Mestries E."/>
            <person name="Morien E."/>
            <person name="Nambeesan S."/>
            <person name="Nguyen T."/>
            <person name="Pegot-Espagnet P."/>
            <person name="Pouilly N."/>
            <person name="Raftis F."/>
            <person name="Sallet E."/>
            <person name="Schiex T."/>
            <person name="Thomas J."/>
            <person name="Vandecasteele C."/>
            <person name="Vares D."/>
            <person name="Vear F."/>
            <person name="Vautrin S."/>
            <person name="Crespi M."/>
            <person name="Mangin B."/>
            <person name="Burke J.M."/>
            <person name="Salse J."/>
            <person name="Munos S."/>
            <person name="Vincourt P."/>
            <person name="Rieseberg L.H."/>
            <person name="Langlade N.B."/>
        </authorList>
    </citation>
    <scope>NUCLEOTIDE SEQUENCE</scope>
    <source>
        <tissue evidence="3">Leaves</tissue>
    </source>
</reference>
<name>A0A9K3JFX9_HELAN</name>
<sequence length="131" mass="15322">MSKRFKDMYKYKIIYFKKSVCGCRDSTYLQILKTEILLFLTTTRLLDVMEDYLYWKKYKYLRLDGHTSGGDRGALIDQSNNPGSPFFIFLLSIRAGGVGVNLQATDTVIIFYTNWNPQALHIWRIICVLFL</sequence>
<keyword evidence="3" id="KW-0347">Helicase</keyword>
<dbReference type="GO" id="GO:0016787">
    <property type="term" value="F:hydrolase activity"/>
    <property type="evidence" value="ECO:0007669"/>
    <property type="project" value="UniProtKB-KW"/>
</dbReference>
<dbReference type="Pfam" id="PF00271">
    <property type="entry name" value="Helicase_C"/>
    <property type="match status" value="1"/>
</dbReference>
<dbReference type="InterPro" id="IPR027417">
    <property type="entry name" value="P-loop_NTPase"/>
</dbReference>
<dbReference type="PANTHER" id="PTHR10799">
    <property type="entry name" value="SNF2/RAD54 HELICASE FAMILY"/>
    <property type="match status" value="1"/>
</dbReference>
<evidence type="ECO:0000259" key="2">
    <source>
        <dbReference type="PROSITE" id="PS51194"/>
    </source>
</evidence>
<reference evidence="3" key="2">
    <citation type="submission" date="2020-06" db="EMBL/GenBank/DDBJ databases">
        <title>Helianthus annuus Genome sequencing and assembly Release 2.</title>
        <authorList>
            <person name="Gouzy J."/>
            <person name="Langlade N."/>
            <person name="Munos S."/>
        </authorList>
    </citation>
    <scope>NUCLEOTIDE SEQUENCE</scope>
    <source>
        <tissue evidence="3">Leaves</tissue>
    </source>
</reference>
<dbReference type="SMART" id="SM00490">
    <property type="entry name" value="HELICc"/>
    <property type="match status" value="1"/>
</dbReference>
<proteinExistence type="predicted"/>
<evidence type="ECO:0000313" key="3">
    <source>
        <dbReference type="EMBL" id="KAF5814246.1"/>
    </source>
</evidence>
<evidence type="ECO:0000313" key="4">
    <source>
        <dbReference type="Proteomes" id="UP000215914"/>
    </source>
</evidence>
<dbReference type="Proteomes" id="UP000215914">
    <property type="component" value="Unassembled WGS sequence"/>
</dbReference>
<dbReference type="AlphaFoldDB" id="A0A9K3JFX9"/>
<dbReference type="InterPro" id="IPR049730">
    <property type="entry name" value="SNF2/RAD54-like_C"/>
</dbReference>
<keyword evidence="3" id="KW-0067">ATP-binding</keyword>
<organism evidence="3 4">
    <name type="scientific">Helianthus annuus</name>
    <name type="common">Common sunflower</name>
    <dbReference type="NCBI Taxonomy" id="4232"/>
    <lineage>
        <taxon>Eukaryota</taxon>
        <taxon>Viridiplantae</taxon>
        <taxon>Streptophyta</taxon>
        <taxon>Embryophyta</taxon>
        <taxon>Tracheophyta</taxon>
        <taxon>Spermatophyta</taxon>
        <taxon>Magnoliopsida</taxon>
        <taxon>eudicotyledons</taxon>
        <taxon>Gunneridae</taxon>
        <taxon>Pentapetalae</taxon>
        <taxon>asterids</taxon>
        <taxon>campanulids</taxon>
        <taxon>Asterales</taxon>
        <taxon>Asteraceae</taxon>
        <taxon>Asteroideae</taxon>
        <taxon>Heliantheae alliance</taxon>
        <taxon>Heliantheae</taxon>
        <taxon>Helianthus</taxon>
    </lineage>
</organism>
<dbReference type="PROSITE" id="PS51194">
    <property type="entry name" value="HELICASE_CTER"/>
    <property type="match status" value="1"/>
</dbReference>
<keyword evidence="3" id="KW-0547">Nucleotide-binding</keyword>
<keyword evidence="1 3" id="KW-0378">Hydrolase</keyword>
<dbReference type="SUPFAM" id="SSF52540">
    <property type="entry name" value="P-loop containing nucleoside triphosphate hydrolases"/>
    <property type="match status" value="1"/>
</dbReference>
<evidence type="ECO:0000256" key="1">
    <source>
        <dbReference type="ARBA" id="ARBA00022801"/>
    </source>
</evidence>
<feature type="domain" description="Helicase C-terminal" evidence="2">
    <location>
        <begin position="27"/>
        <end position="131"/>
    </location>
</feature>
<dbReference type="Gramene" id="mRNA:HanXRQr2_Chr03g0108891">
    <property type="protein sequence ID" value="mRNA:HanXRQr2_Chr03g0108891"/>
    <property type="gene ID" value="HanXRQr2_Chr03g0108891"/>
</dbReference>
<gene>
    <name evidence="3" type="ORF">HanXRQr2_Chr03g0108891</name>
</gene>
<keyword evidence="4" id="KW-1185">Reference proteome</keyword>
<accession>A0A9K3JFX9</accession>
<dbReference type="Gene3D" id="3.40.50.300">
    <property type="entry name" value="P-loop containing nucleotide triphosphate hydrolases"/>
    <property type="match status" value="1"/>
</dbReference>
<comment type="caution">
    <text evidence="3">The sequence shown here is derived from an EMBL/GenBank/DDBJ whole genome shotgun (WGS) entry which is preliminary data.</text>
</comment>
<dbReference type="CDD" id="cd18793">
    <property type="entry name" value="SF2_C_SNF"/>
    <property type="match status" value="1"/>
</dbReference>
<dbReference type="GO" id="GO:0004386">
    <property type="term" value="F:helicase activity"/>
    <property type="evidence" value="ECO:0007669"/>
    <property type="project" value="UniProtKB-KW"/>
</dbReference>
<protein>
    <submittedName>
        <fullName evidence="3">Helicase, P-loop containing nucleoside triphosphate hydrolase</fullName>
    </submittedName>
</protein>
<dbReference type="EMBL" id="MNCJ02000318">
    <property type="protein sequence ID" value="KAF5814246.1"/>
    <property type="molecule type" value="Genomic_DNA"/>
</dbReference>